<reference evidence="1 2" key="1">
    <citation type="journal article" date="2019" name="Commun. Biol.">
        <title>The bagworm genome reveals a unique fibroin gene that provides high tensile strength.</title>
        <authorList>
            <person name="Kono N."/>
            <person name="Nakamura H."/>
            <person name="Ohtoshi R."/>
            <person name="Tomita M."/>
            <person name="Numata K."/>
            <person name="Arakawa K."/>
        </authorList>
    </citation>
    <scope>NUCLEOTIDE SEQUENCE [LARGE SCALE GENOMIC DNA]</scope>
</reference>
<keyword evidence="2" id="KW-1185">Reference proteome</keyword>
<evidence type="ECO:0000313" key="2">
    <source>
        <dbReference type="Proteomes" id="UP000299102"/>
    </source>
</evidence>
<dbReference type="AlphaFoldDB" id="A0A4C1Y458"/>
<dbReference type="EMBL" id="BGZK01001069">
    <property type="protein sequence ID" value="GBP70290.1"/>
    <property type="molecule type" value="Genomic_DNA"/>
</dbReference>
<comment type="caution">
    <text evidence="1">The sequence shown here is derived from an EMBL/GenBank/DDBJ whole genome shotgun (WGS) entry which is preliminary data.</text>
</comment>
<sequence>MACKEVQVLARQARAGRAGRARAFRTTEIAEKFSKIYSFTSVVSASVFVCSKEPNAKLEWIYICKSVVPGNTETCFEDRVVLKKEVFHSKGSAGHARVRATAVPNNVICLLIDLRHLLRPECQVAKKAPSPD</sequence>
<organism evidence="1 2">
    <name type="scientific">Eumeta variegata</name>
    <name type="common">Bagworm moth</name>
    <name type="synonym">Eumeta japonica</name>
    <dbReference type="NCBI Taxonomy" id="151549"/>
    <lineage>
        <taxon>Eukaryota</taxon>
        <taxon>Metazoa</taxon>
        <taxon>Ecdysozoa</taxon>
        <taxon>Arthropoda</taxon>
        <taxon>Hexapoda</taxon>
        <taxon>Insecta</taxon>
        <taxon>Pterygota</taxon>
        <taxon>Neoptera</taxon>
        <taxon>Endopterygota</taxon>
        <taxon>Lepidoptera</taxon>
        <taxon>Glossata</taxon>
        <taxon>Ditrysia</taxon>
        <taxon>Tineoidea</taxon>
        <taxon>Psychidae</taxon>
        <taxon>Oiketicinae</taxon>
        <taxon>Eumeta</taxon>
    </lineage>
</organism>
<evidence type="ECO:0000313" key="1">
    <source>
        <dbReference type="EMBL" id="GBP70290.1"/>
    </source>
</evidence>
<dbReference type="Proteomes" id="UP000299102">
    <property type="component" value="Unassembled WGS sequence"/>
</dbReference>
<name>A0A4C1Y458_EUMVA</name>
<accession>A0A4C1Y458</accession>
<gene>
    <name evidence="1" type="ORF">EVAR_52309_1</name>
</gene>
<protein>
    <submittedName>
        <fullName evidence="1">Uncharacterized protein</fullName>
    </submittedName>
</protein>
<proteinExistence type="predicted"/>